<organism evidence="4 5">
    <name type="scientific">Ogataea philodendri</name>
    <dbReference type="NCBI Taxonomy" id="1378263"/>
    <lineage>
        <taxon>Eukaryota</taxon>
        <taxon>Fungi</taxon>
        <taxon>Dikarya</taxon>
        <taxon>Ascomycota</taxon>
        <taxon>Saccharomycotina</taxon>
        <taxon>Pichiomycetes</taxon>
        <taxon>Pichiales</taxon>
        <taxon>Pichiaceae</taxon>
        <taxon>Ogataea</taxon>
    </lineage>
</organism>
<evidence type="ECO:0000256" key="2">
    <source>
        <dbReference type="SAM" id="MobiDB-lite"/>
    </source>
</evidence>
<keyword evidence="5" id="KW-1185">Reference proteome</keyword>
<feature type="compositionally biased region" description="Basic and acidic residues" evidence="2">
    <location>
        <begin position="510"/>
        <end position="523"/>
    </location>
</feature>
<dbReference type="InterPro" id="IPR036869">
    <property type="entry name" value="J_dom_sf"/>
</dbReference>
<proteinExistence type="predicted"/>
<dbReference type="RefSeq" id="XP_046058903.1">
    <property type="nucleotide sequence ID" value="XM_046207216.1"/>
</dbReference>
<dbReference type="OrthoDB" id="1717591at2759"/>
<name>A0A9P8NZA5_9ASCO</name>
<dbReference type="PROSITE" id="PS50005">
    <property type="entry name" value="TPR"/>
    <property type="match status" value="1"/>
</dbReference>
<feature type="repeat" description="TPR" evidence="1">
    <location>
        <begin position="345"/>
        <end position="378"/>
    </location>
</feature>
<dbReference type="PANTHER" id="PTHR23172:SF19">
    <property type="entry name" value="J DOMAIN-CONTAINING PROTEIN"/>
    <property type="match status" value="1"/>
</dbReference>
<evidence type="ECO:0000313" key="5">
    <source>
        <dbReference type="Proteomes" id="UP000769157"/>
    </source>
</evidence>
<dbReference type="SUPFAM" id="SSF48452">
    <property type="entry name" value="TPR-like"/>
    <property type="match status" value="1"/>
</dbReference>
<comment type="caution">
    <text evidence="4">The sequence shown here is derived from an EMBL/GenBank/DDBJ whole genome shotgun (WGS) entry which is preliminary data.</text>
</comment>
<feature type="region of interest" description="Disordered" evidence="2">
    <location>
        <begin position="10"/>
        <end position="130"/>
    </location>
</feature>
<dbReference type="FunFam" id="1.10.287.110:FF:000002">
    <property type="entry name" value="putative tyrosine-protein phosphatase auxilin isoform X2"/>
    <property type="match status" value="1"/>
</dbReference>
<evidence type="ECO:0000259" key="3">
    <source>
        <dbReference type="PROSITE" id="PS50030"/>
    </source>
</evidence>
<dbReference type="GO" id="GO:0030276">
    <property type="term" value="F:clathrin binding"/>
    <property type="evidence" value="ECO:0007669"/>
    <property type="project" value="TreeGrafter"/>
</dbReference>
<dbReference type="InterPro" id="IPR011990">
    <property type="entry name" value="TPR-like_helical_dom_sf"/>
</dbReference>
<feature type="compositionally biased region" description="Low complexity" evidence="2">
    <location>
        <begin position="332"/>
        <end position="343"/>
    </location>
</feature>
<dbReference type="InterPro" id="IPR015940">
    <property type="entry name" value="UBA"/>
</dbReference>
<evidence type="ECO:0000313" key="4">
    <source>
        <dbReference type="EMBL" id="KAH3661799.1"/>
    </source>
</evidence>
<feature type="domain" description="UBA" evidence="3">
    <location>
        <begin position="126"/>
        <end position="165"/>
    </location>
</feature>
<feature type="region of interest" description="Disordered" evidence="2">
    <location>
        <begin position="166"/>
        <end position="191"/>
    </location>
</feature>
<gene>
    <name evidence="4" type="ORF">OGAPHI_005977</name>
</gene>
<dbReference type="GO" id="GO:0005737">
    <property type="term" value="C:cytoplasm"/>
    <property type="evidence" value="ECO:0007669"/>
    <property type="project" value="TreeGrafter"/>
</dbReference>
<feature type="compositionally biased region" description="Pro residues" evidence="2">
    <location>
        <begin position="117"/>
        <end position="127"/>
    </location>
</feature>
<feature type="compositionally biased region" description="Low complexity" evidence="2">
    <location>
        <begin position="15"/>
        <end position="37"/>
    </location>
</feature>
<reference evidence="4" key="1">
    <citation type="journal article" date="2021" name="Open Biol.">
        <title>Shared evolutionary footprints suggest mitochondrial oxidative damage underlies multiple complex I losses in fungi.</title>
        <authorList>
            <person name="Schikora-Tamarit M.A."/>
            <person name="Marcet-Houben M."/>
            <person name="Nosek J."/>
            <person name="Gabaldon T."/>
        </authorList>
    </citation>
    <scope>NUCLEOTIDE SEQUENCE</scope>
    <source>
        <strain evidence="4">CBS6075</strain>
    </source>
</reference>
<dbReference type="PANTHER" id="PTHR23172">
    <property type="entry name" value="AUXILIN/CYCLIN G-ASSOCIATED KINASE-RELATED"/>
    <property type="match status" value="1"/>
</dbReference>
<keyword evidence="1" id="KW-0802">TPR repeat</keyword>
<feature type="compositionally biased region" description="Low complexity" evidence="2">
    <location>
        <begin position="54"/>
        <end position="63"/>
    </location>
</feature>
<dbReference type="Proteomes" id="UP000769157">
    <property type="component" value="Unassembled WGS sequence"/>
</dbReference>
<feature type="region of interest" description="Disordered" evidence="2">
    <location>
        <begin position="267"/>
        <end position="344"/>
    </location>
</feature>
<dbReference type="SUPFAM" id="SSF46565">
    <property type="entry name" value="Chaperone J-domain"/>
    <property type="match status" value="1"/>
</dbReference>
<sequence length="624" mass="68715">MSKDVFADLLKTSGKPKSAMPMAARASSASSKPATPAGGLDLDFLDQFSNKPQTTTTTTSTTSQKDDFEKLFDVFDSKPSAANVQPNPPPSVSSSSLLDLDGDFGASTSTPELPAQPAEPPQQPKPATPSTLDQLVEMGFSHEQASEAVQNTDTFDAAIGYLLDQAHQKSKPKPTGETRPPTQSRASAESEDLGALVNDLSAEFMSKASFLLNTGRKKLKQGIEMYKHQQMERNNNEPLWMRNQNKYKQNGYSEEEEIERVKRFEQERIQKSKSQEQASRPVTRTPSVASSSQSPATPAASSPAPMLLDFDEPDSSVPPASSNPGIDLFQTASKPLSSAPAPSEFQSLREKGSEYFTKGDFTNALEAYQTALARLPENHSYRIIAFSNLAIVYSRLGNAKEQLTAAESGISQTKTVSQELVLDDKPVKSFWIKLVAKKAEALEHLERFKEALETYNLLLENGGFSKQILEAKRRCADVIAPKPKPKPASSKPATRPTTKASDKSSNLSRVQEHNRKQESLENEKFALHDKVEAQLQNWKNGKEDNLRALLSTLNQVLWPELGWKSVGLTDLVLNNKVKIVYMKAVAKTHPDKLAGETSTERKLIANGVFITLNQAWDKFKEQNK</sequence>
<dbReference type="SUPFAM" id="SSF46934">
    <property type="entry name" value="UBA-like"/>
    <property type="match status" value="1"/>
</dbReference>
<dbReference type="EMBL" id="JAEUBE010000414">
    <property type="protein sequence ID" value="KAH3661799.1"/>
    <property type="molecule type" value="Genomic_DNA"/>
</dbReference>
<feature type="compositionally biased region" description="Basic and acidic residues" evidence="2">
    <location>
        <begin position="64"/>
        <end position="76"/>
    </location>
</feature>
<dbReference type="GO" id="GO:0031982">
    <property type="term" value="C:vesicle"/>
    <property type="evidence" value="ECO:0007669"/>
    <property type="project" value="TreeGrafter"/>
</dbReference>
<dbReference type="GeneID" id="70237941"/>
<feature type="compositionally biased region" description="Polar residues" evidence="2">
    <location>
        <begin position="275"/>
        <end position="285"/>
    </location>
</feature>
<feature type="region of interest" description="Disordered" evidence="2">
    <location>
        <begin position="479"/>
        <end position="523"/>
    </location>
</feature>
<dbReference type="AlphaFoldDB" id="A0A9P8NZA5"/>
<feature type="compositionally biased region" description="Low complexity" evidence="2">
    <location>
        <begin position="286"/>
        <end position="305"/>
    </location>
</feature>
<dbReference type="Gene3D" id="1.10.287.110">
    <property type="entry name" value="DnaJ domain"/>
    <property type="match status" value="1"/>
</dbReference>
<reference evidence="4" key="2">
    <citation type="submission" date="2021-01" db="EMBL/GenBank/DDBJ databases">
        <authorList>
            <person name="Schikora-Tamarit M.A."/>
        </authorList>
    </citation>
    <scope>NUCLEOTIDE SEQUENCE</scope>
    <source>
        <strain evidence="4">CBS6075</strain>
    </source>
</reference>
<dbReference type="SMART" id="SM00028">
    <property type="entry name" value="TPR"/>
    <property type="match status" value="2"/>
</dbReference>
<dbReference type="GO" id="GO:0072583">
    <property type="term" value="P:clathrin-dependent endocytosis"/>
    <property type="evidence" value="ECO:0007669"/>
    <property type="project" value="TreeGrafter"/>
</dbReference>
<feature type="compositionally biased region" description="Polar residues" evidence="2">
    <location>
        <begin position="495"/>
        <end position="509"/>
    </location>
</feature>
<dbReference type="PROSITE" id="PS50030">
    <property type="entry name" value="UBA"/>
    <property type="match status" value="1"/>
</dbReference>
<accession>A0A9P8NZA5</accession>
<dbReference type="GO" id="GO:0072318">
    <property type="term" value="P:clathrin coat disassembly"/>
    <property type="evidence" value="ECO:0007669"/>
    <property type="project" value="TreeGrafter"/>
</dbReference>
<evidence type="ECO:0000256" key="1">
    <source>
        <dbReference type="PROSITE-ProRule" id="PRU00339"/>
    </source>
</evidence>
<dbReference type="InterPro" id="IPR019734">
    <property type="entry name" value="TPR_rpt"/>
</dbReference>
<dbReference type="Gene3D" id="1.10.8.10">
    <property type="entry name" value="DNA helicase RuvA subunit, C-terminal domain"/>
    <property type="match status" value="1"/>
</dbReference>
<protein>
    <recommendedName>
        <fullName evidence="3">UBA domain-containing protein</fullName>
    </recommendedName>
</protein>
<dbReference type="Gene3D" id="1.25.40.10">
    <property type="entry name" value="Tetratricopeptide repeat domain"/>
    <property type="match status" value="1"/>
</dbReference>
<dbReference type="InterPro" id="IPR009060">
    <property type="entry name" value="UBA-like_sf"/>
</dbReference>